<feature type="non-terminal residue" evidence="1">
    <location>
        <position position="1"/>
    </location>
</feature>
<dbReference type="AlphaFoldDB" id="A0A034WSN7"/>
<protein>
    <submittedName>
        <fullName evidence="1">Uncharacterized protein</fullName>
    </submittedName>
</protein>
<organism evidence="1">
    <name type="scientific">Bactrocera dorsalis</name>
    <name type="common">Oriental fruit fly</name>
    <name type="synonym">Dacus dorsalis</name>
    <dbReference type="NCBI Taxonomy" id="27457"/>
    <lineage>
        <taxon>Eukaryota</taxon>
        <taxon>Metazoa</taxon>
        <taxon>Ecdysozoa</taxon>
        <taxon>Arthropoda</taxon>
        <taxon>Hexapoda</taxon>
        <taxon>Insecta</taxon>
        <taxon>Pterygota</taxon>
        <taxon>Neoptera</taxon>
        <taxon>Endopterygota</taxon>
        <taxon>Diptera</taxon>
        <taxon>Brachycera</taxon>
        <taxon>Muscomorpha</taxon>
        <taxon>Tephritoidea</taxon>
        <taxon>Tephritidae</taxon>
        <taxon>Bactrocera</taxon>
        <taxon>Bactrocera</taxon>
    </lineage>
</organism>
<name>A0A034WSN7_BACDO</name>
<proteinExistence type="predicted"/>
<sequence>EMHDRGDRIPIQKWQVRGADKDVVEQNKRSIQQKLREEMHLLVDIPIANNGNTAMRFLQQPNLAARITGVSYDLIYRFSVILRALACGYDKNSDAFGSYALETDEIFVKAYSCFTCHRLFTEF</sequence>
<reference evidence="1" key="1">
    <citation type="journal article" date="2014" name="BMC Genomics">
        <title>Characterizing the developmental transcriptome of the oriental fruit fly, Bactrocera dorsalis (Diptera: Tephritidae) through comparative genomic analysis with Drosophila melanogaster utilizing modENCODE datasets.</title>
        <authorList>
            <person name="Geib S.M."/>
            <person name="Calla B."/>
            <person name="Hall B."/>
            <person name="Hou S."/>
            <person name="Manoukis N.C."/>
        </authorList>
    </citation>
    <scope>NUCLEOTIDE SEQUENCE</scope>
    <source>
        <strain evidence="1">Punador</strain>
    </source>
</reference>
<evidence type="ECO:0000313" key="1">
    <source>
        <dbReference type="EMBL" id="JAC58591.1"/>
    </source>
</evidence>
<dbReference type="EMBL" id="GAKP01000361">
    <property type="protein sequence ID" value="JAC58591.1"/>
    <property type="molecule type" value="Transcribed_RNA"/>
</dbReference>
<accession>A0A034WSN7</accession>